<protein>
    <submittedName>
        <fullName evidence="1">Uncharacterized protein</fullName>
    </submittedName>
</protein>
<sequence>MAVYIVPADTFFKASPEIRIRYIEDEQELAQFVIDTHAKEDRIPEVDSEIDCFLRKASDDERDGHLARLQGVQRMHAFLCRVRQKAEVDLFQHGERVGWEIMPDEHPCGMLSYNDKCWRLKWDDKYLRRYGDRRREQSSCIPPQLRSSAHIYAVEHCLYCNGQYDKKVETELGLKTSRADTVDGPWTE</sequence>
<gene>
    <name evidence="1" type="ORF">C8A03DRAFT_38975</name>
</gene>
<keyword evidence="2" id="KW-1185">Reference proteome</keyword>
<accession>A0AAN7C0Y7</accession>
<dbReference type="Proteomes" id="UP001303760">
    <property type="component" value="Unassembled WGS sequence"/>
</dbReference>
<dbReference type="AlphaFoldDB" id="A0AAN7C0Y7"/>
<evidence type="ECO:0000313" key="1">
    <source>
        <dbReference type="EMBL" id="KAK4233323.1"/>
    </source>
</evidence>
<dbReference type="EMBL" id="MU860588">
    <property type="protein sequence ID" value="KAK4233323.1"/>
    <property type="molecule type" value="Genomic_DNA"/>
</dbReference>
<evidence type="ECO:0000313" key="2">
    <source>
        <dbReference type="Proteomes" id="UP001303760"/>
    </source>
</evidence>
<reference evidence="1" key="2">
    <citation type="submission" date="2023-05" db="EMBL/GenBank/DDBJ databases">
        <authorList>
            <consortium name="Lawrence Berkeley National Laboratory"/>
            <person name="Steindorff A."/>
            <person name="Hensen N."/>
            <person name="Bonometti L."/>
            <person name="Westerberg I."/>
            <person name="Brannstrom I.O."/>
            <person name="Guillou S."/>
            <person name="Cros-Aarteil S."/>
            <person name="Calhoun S."/>
            <person name="Haridas S."/>
            <person name="Kuo A."/>
            <person name="Mondo S."/>
            <person name="Pangilinan J."/>
            <person name="Riley R."/>
            <person name="Labutti K."/>
            <person name="Andreopoulos B."/>
            <person name="Lipzen A."/>
            <person name="Chen C."/>
            <person name="Yanf M."/>
            <person name="Daum C."/>
            <person name="Ng V."/>
            <person name="Clum A."/>
            <person name="Ohm R."/>
            <person name="Martin F."/>
            <person name="Silar P."/>
            <person name="Natvig D."/>
            <person name="Lalanne C."/>
            <person name="Gautier V."/>
            <person name="Ament-Velasquez S.L."/>
            <person name="Kruys A."/>
            <person name="Hutchinson M.I."/>
            <person name="Powell A.J."/>
            <person name="Barry K."/>
            <person name="Miller A.N."/>
            <person name="Grigoriev I.V."/>
            <person name="Debuchy R."/>
            <person name="Gladieux P."/>
            <person name="Thoren M.H."/>
            <person name="Johannesson H."/>
        </authorList>
    </citation>
    <scope>NUCLEOTIDE SEQUENCE</scope>
    <source>
        <strain evidence="1">CBS 532.94</strain>
    </source>
</reference>
<comment type="caution">
    <text evidence="1">The sequence shown here is derived from an EMBL/GenBank/DDBJ whole genome shotgun (WGS) entry which is preliminary data.</text>
</comment>
<organism evidence="1 2">
    <name type="scientific">Achaetomium macrosporum</name>
    <dbReference type="NCBI Taxonomy" id="79813"/>
    <lineage>
        <taxon>Eukaryota</taxon>
        <taxon>Fungi</taxon>
        <taxon>Dikarya</taxon>
        <taxon>Ascomycota</taxon>
        <taxon>Pezizomycotina</taxon>
        <taxon>Sordariomycetes</taxon>
        <taxon>Sordariomycetidae</taxon>
        <taxon>Sordariales</taxon>
        <taxon>Chaetomiaceae</taxon>
        <taxon>Achaetomium</taxon>
    </lineage>
</organism>
<proteinExistence type="predicted"/>
<name>A0AAN7C0Y7_9PEZI</name>
<reference evidence="1" key="1">
    <citation type="journal article" date="2023" name="Mol. Phylogenet. Evol.">
        <title>Genome-scale phylogeny and comparative genomics of the fungal order Sordariales.</title>
        <authorList>
            <person name="Hensen N."/>
            <person name="Bonometti L."/>
            <person name="Westerberg I."/>
            <person name="Brannstrom I.O."/>
            <person name="Guillou S."/>
            <person name="Cros-Aarteil S."/>
            <person name="Calhoun S."/>
            <person name="Haridas S."/>
            <person name="Kuo A."/>
            <person name="Mondo S."/>
            <person name="Pangilinan J."/>
            <person name="Riley R."/>
            <person name="LaButti K."/>
            <person name="Andreopoulos B."/>
            <person name="Lipzen A."/>
            <person name="Chen C."/>
            <person name="Yan M."/>
            <person name="Daum C."/>
            <person name="Ng V."/>
            <person name="Clum A."/>
            <person name="Steindorff A."/>
            <person name="Ohm R.A."/>
            <person name="Martin F."/>
            <person name="Silar P."/>
            <person name="Natvig D.O."/>
            <person name="Lalanne C."/>
            <person name="Gautier V."/>
            <person name="Ament-Velasquez S.L."/>
            <person name="Kruys A."/>
            <person name="Hutchinson M.I."/>
            <person name="Powell A.J."/>
            <person name="Barry K."/>
            <person name="Miller A.N."/>
            <person name="Grigoriev I.V."/>
            <person name="Debuchy R."/>
            <person name="Gladieux P."/>
            <person name="Hiltunen Thoren M."/>
            <person name="Johannesson H."/>
        </authorList>
    </citation>
    <scope>NUCLEOTIDE SEQUENCE</scope>
    <source>
        <strain evidence="1">CBS 532.94</strain>
    </source>
</reference>